<keyword evidence="5 9" id="KW-0808">Transferase</keyword>
<sequence>MRIQKTVVRVVNLGLIPYASALRVQQQHIKKHLDTSSKYSNTLLLCEHQPVYTVGIRQALYSAEEEERLKSLGAEFFRTNRGGLITFHGPGQLVCYPILNLNFFKKSVRWYVCQLERTVISLCDKFGIEAASSPDTGVWVSENKICAIGIHCGLYITSHGLALNCNTDMRWFENIVPCGIVGKGVTSLSQELRREVSVPEAVSPLLEAFSEHFHCNLSLEDSENNKI</sequence>
<evidence type="ECO:0000313" key="14">
    <source>
        <dbReference type="Ensembl" id="ENSPKIP00000011354.1"/>
    </source>
</evidence>
<evidence type="ECO:0000256" key="9">
    <source>
        <dbReference type="PIRNR" id="PIRNR016262"/>
    </source>
</evidence>
<dbReference type="OrthoDB" id="19908at2759"/>
<proteinExistence type="inferred from homology"/>
<reference evidence="14" key="1">
    <citation type="submission" date="2025-05" db="UniProtKB">
        <authorList>
            <consortium name="Ensembl"/>
        </authorList>
    </citation>
    <scope>IDENTIFICATION</scope>
</reference>
<evidence type="ECO:0000256" key="8">
    <source>
        <dbReference type="ARBA" id="ARBA00071279"/>
    </source>
</evidence>
<dbReference type="NCBIfam" id="TIGR00214">
    <property type="entry name" value="lipB"/>
    <property type="match status" value="1"/>
</dbReference>
<comment type="function">
    <text evidence="9">Catalyzes the transfer of endogenously produced octanoic acid from octanoyl-acyl-carrier-protein onto the lipoyl domains of lipoate-dependent enzymes. Lipoyl-ACP can also act as a substrate although octanoyl-ACP is likely to be the physiological substrate.</text>
</comment>
<comment type="similarity">
    <text evidence="3 9">Belongs to the LipB family.</text>
</comment>
<dbReference type="Gene3D" id="3.30.930.10">
    <property type="entry name" value="Bira Bifunctional Protein, Domain 2"/>
    <property type="match status" value="1"/>
</dbReference>
<dbReference type="GO" id="GO:0005739">
    <property type="term" value="C:mitochondrion"/>
    <property type="evidence" value="ECO:0007669"/>
    <property type="project" value="UniProtKB-SubCell"/>
</dbReference>
<dbReference type="STRING" id="1676925.ENSPKIP00000011354"/>
<evidence type="ECO:0000256" key="7">
    <source>
        <dbReference type="ARBA" id="ARBA00052863"/>
    </source>
</evidence>
<dbReference type="FunFam" id="3.30.930.10:FF:000035">
    <property type="entry name" value="Putative lipoyltransferase 2, mitochondrial"/>
    <property type="match status" value="1"/>
</dbReference>
<organism evidence="14 15">
    <name type="scientific">Paramormyrops kingsleyae</name>
    <dbReference type="NCBI Taxonomy" id="1676925"/>
    <lineage>
        <taxon>Eukaryota</taxon>
        <taxon>Metazoa</taxon>
        <taxon>Chordata</taxon>
        <taxon>Craniata</taxon>
        <taxon>Vertebrata</taxon>
        <taxon>Euteleostomi</taxon>
        <taxon>Actinopterygii</taxon>
        <taxon>Neopterygii</taxon>
        <taxon>Teleostei</taxon>
        <taxon>Osteoglossocephala</taxon>
        <taxon>Osteoglossomorpha</taxon>
        <taxon>Osteoglossiformes</taxon>
        <taxon>Mormyridae</taxon>
        <taxon>Paramormyrops</taxon>
    </lineage>
</organism>
<evidence type="ECO:0000313" key="15">
    <source>
        <dbReference type="Proteomes" id="UP000261540"/>
    </source>
</evidence>
<dbReference type="Ensembl" id="ENSPKIT00000023302.1">
    <property type="protein sequence ID" value="ENSPKIP00000011361.1"/>
    <property type="gene ID" value="ENSPKIG00000018486.1"/>
</dbReference>
<dbReference type="InterPro" id="IPR045864">
    <property type="entry name" value="aa-tRNA-synth_II/BPL/LPL"/>
</dbReference>
<evidence type="ECO:0000256" key="10">
    <source>
        <dbReference type="PIRSR" id="PIRSR016262-1"/>
    </source>
</evidence>
<dbReference type="KEGG" id="pki:111837958"/>
<dbReference type="Proteomes" id="UP000261540">
    <property type="component" value="Unplaced"/>
</dbReference>
<keyword evidence="6 9" id="KW-0012">Acyltransferase</keyword>
<evidence type="ECO:0000256" key="3">
    <source>
        <dbReference type="ARBA" id="ARBA00007907"/>
    </source>
</evidence>
<dbReference type="PROSITE" id="PS51733">
    <property type="entry name" value="BPL_LPL_CATALYTIC"/>
    <property type="match status" value="1"/>
</dbReference>
<dbReference type="SUPFAM" id="SSF55681">
    <property type="entry name" value="Class II aaRS and biotin synthetases"/>
    <property type="match status" value="1"/>
</dbReference>
<comment type="pathway">
    <text evidence="2 9">Protein modification; protein lipoylation via endogenous pathway; protein N(6)-(lipoyl)lysine from octanoyl-[acyl-carrier-protein]: step 1/2.</text>
</comment>
<dbReference type="PANTHER" id="PTHR10993">
    <property type="entry name" value="OCTANOYLTRANSFERASE"/>
    <property type="match status" value="1"/>
</dbReference>
<keyword evidence="15" id="KW-1185">Reference proteome</keyword>
<keyword evidence="9" id="KW-0496">Mitochondrion</keyword>
<dbReference type="InterPro" id="IPR000544">
    <property type="entry name" value="Octanoyltransferase"/>
</dbReference>
<accession>A0A3B3QZL2</accession>
<dbReference type="UniPathway" id="UPA00538">
    <property type="reaction ID" value="UER00592"/>
</dbReference>
<dbReference type="NCBIfam" id="NF010925">
    <property type="entry name" value="PRK14345.1"/>
    <property type="match status" value="1"/>
</dbReference>
<evidence type="ECO:0000256" key="12">
    <source>
        <dbReference type="PIRSR" id="PIRSR016262-3"/>
    </source>
</evidence>
<dbReference type="PIRSF" id="PIRSF016262">
    <property type="entry name" value="LPLase"/>
    <property type="match status" value="1"/>
</dbReference>
<evidence type="ECO:0000256" key="1">
    <source>
        <dbReference type="ARBA" id="ARBA00004173"/>
    </source>
</evidence>
<name>A0A3B3QZL2_9TELE</name>
<dbReference type="InterPro" id="IPR004143">
    <property type="entry name" value="BPL_LPL_catalytic"/>
</dbReference>
<feature type="site" description="Lowers pKa of active site Cys" evidence="12">
    <location>
        <position position="144"/>
    </location>
</feature>
<evidence type="ECO:0000256" key="2">
    <source>
        <dbReference type="ARBA" id="ARBA00004821"/>
    </source>
</evidence>
<dbReference type="GeneTree" id="ENSGT00390000006450"/>
<feature type="active site" description="Acyl-thioester intermediate" evidence="10">
    <location>
        <position position="178"/>
    </location>
</feature>
<dbReference type="GO" id="GO:0033819">
    <property type="term" value="F:lipoyl(octanoyl) transferase activity"/>
    <property type="evidence" value="ECO:0007669"/>
    <property type="project" value="UniProtKB-EC"/>
</dbReference>
<feature type="domain" description="BPL/LPL catalytic" evidence="13">
    <location>
        <begin position="37"/>
        <end position="217"/>
    </location>
</feature>
<evidence type="ECO:0000256" key="4">
    <source>
        <dbReference type="ARBA" id="ARBA00012334"/>
    </source>
</evidence>
<dbReference type="InterPro" id="IPR020605">
    <property type="entry name" value="Octanoyltransferase_CS"/>
</dbReference>
<dbReference type="CDD" id="cd16444">
    <property type="entry name" value="LipB"/>
    <property type="match status" value="1"/>
</dbReference>
<evidence type="ECO:0000256" key="6">
    <source>
        <dbReference type="ARBA" id="ARBA00023315"/>
    </source>
</evidence>
<dbReference type="RefSeq" id="XP_023656220.1">
    <property type="nucleotide sequence ID" value="XM_023800452.1"/>
</dbReference>
<dbReference type="HAMAP" id="MF_00013">
    <property type="entry name" value="LipB"/>
    <property type="match status" value="1"/>
</dbReference>
<feature type="binding site" evidence="11">
    <location>
        <begin position="160"/>
        <end position="162"/>
    </location>
    <ligand>
        <name>substrate</name>
    </ligand>
</feature>
<evidence type="ECO:0000259" key="13">
    <source>
        <dbReference type="PROSITE" id="PS51733"/>
    </source>
</evidence>
<protein>
    <recommendedName>
        <fullName evidence="8 9">Octanoyl-[acyl-carrier-protein]:protein N-octanoyltransferase LIPT2, mitochondrial</fullName>
        <ecNumber evidence="4 9">2.3.1.181</ecNumber>
    </recommendedName>
</protein>
<dbReference type="GO" id="GO:0009249">
    <property type="term" value="P:protein lipoylation"/>
    <property type="evidence" value="ECO:0007669"/>
    <property type="project" value="InterPro"/>
</dbReference>
<dbReference type="Pfam" id="PF21948">
    <property type="entry name" value="LplA-B_cat"/>
    <property type="match status" value="1"/>
</dbReference>
<evidence type="ECO:0000256" key="11">
    <source>
        <dbReference type="PIRSR" id="PIRSR016262-2"/>
    </source>
</evidence>
<comment type="subcellular location">
    <subcellularLocation>
        <location evidence="1 9">Mitochondrion</location>
    </subcellularLocation>
</comment>
<dbReference type="PROSITE" id="PS01313">
    <property type="entry name" value="LIPB"/>
    <property type="match status" value="1"/>
</dbReference>
<dbReference type="AlphaFoldDB" id="A0A3B3QZL2"/>
<feature type="binding site" evidence="11">
    <location>
        <begin position="147"/>
        <end position="149"/>
    </location>
    <ligand>
        <name>substrate</name>
    </ligand>
</feature>
<evidence type="ECO:0000256" key="5">
    <source>
        <dbReference type="ARBA" id="ARBA00022679"/>
    </source>
</evidence>
<feature type="binding site" evidence="11">
    <location>
        <begin position="81"/>
        <end position="88"/>
    </location>
    <ligand>
        <name>substrate</name>
    </ligand>
</feature>
<comment type="catalytic activity">
    <reaction evidence="7">
        <text>octanoyl-[ACP] + L-lysyl-[protein] = N(6)-octanoyl-L-lysyl-[protein] + holo-[ACP] + H(+)</text>
        <dbReference type="Rhea" id="RHEA:17665"/>
        <dbReference type="Rhea" id="RHEA-COMP:9636"/>
        <dbReference type="Rhea" id="RHEA-COMP:9685"/>
        <dbReference type="Rhea" id="RHEA-COMP:9752"/>
        <dbReference type="Rhea" id="RHEA-COMP:9928"/>
        <dbReference type="ChEBI" id="CHEBI:15378"/>
        <dbReference type="ChEBI" id="CHEBI:29969"/>
        <dbReference type="ChEBI" id="CHEBI:64479"/>
        <dbReference type="ChEBI" id="CHEBI:78463"/>
        <dbReference type="ChEBI" id="CHEBI:78809"/>
        <dbReference type="EC" id="2.3.1.181"/>
    </reaction>
    <physiologicalReaction direction="left-to-right" evidence="7">
        <dbReference type="Rhea" id="RHEA:17666"/>
    </physiologicalReaction>
</comment>
<dbReference type="Ensembl" id="ENSPKIT00000023294.1">
    <property type="protein sequence ID" value="ENSPKIP00000011354.1"/>
    <property type="gene ID" value="ENSPKIG00000018486.1"/>
</dbReference>
<dbReference type="GeneID" id="111837958"/>
<dbReference type="EC" id="2.3.1.181" evidence="4 9"/>
<dbReference type="CTD" id="387787"/>
<dbReference type="PANTHER" id="PTHR10993:SF7">
    <property type="entry name" value="LIPOYLTRANSFERASE 2, MITOCHONDRIAL-RELATED"/>
    <property type="match status" value="1"/>
</dbReference>